<protein>
    <recommendedName>
        <fullName evidence="5">Leucine-rich repeat protein</fullName>
    </recommendedName>
</protein>
<dbReference type="PANTHER" id="PTHR45973:SF33">
    <property type="entry name" value="CHROMOSOME UNDETERMINED SCAFFOLD_20, WHOLE GENOME SHOTGUN SEQUENCE"/>
    <property type="match status" value="1"/>
</dbReference>
<dbReference type="InterPro" id="IPR003591">
    <property type="entry name" value="Leu-rich_rpt_typical-subtyp"/>
</dbReference>
<evidence type="ECO:0000256" key="2">
    <source>
        <dbReference type="ARBA" id="ARBA00022737"/>
    </source>
</evidence>
<dbReference type="SMART" id="SM00369">
    <property type="entry name" value="LRR_TYP"/>
    <property type="match status" value="3"/>
</dbReference>
<dbReference type="Proteomes" id="UP000054561">
    <property type="component" value="Unassembled WGS sequence"/>
</dbReference>
<dbReference type="PANTHER" id="PTHR45973">
    <property type="entry name" value="PROTEIN PHOSPHATASE 1 REGULATORY SUBUNIT SDS22-RELATED"/>
    <property type="match status" value="1"/>
</dbReference>
<name>A0A0D9QP76_PLAFR</name>
<dbReference type="Pfam" id="PF12799">
    <property type="entry name" value="LRR_4"/>
    <property type="match status" value="2"/>
</dbReference>
<dbReference type="InterPro" id="IPR032675">
    <property type="entry name" value="LRR_dom_sf"/>
</dbReference>
<keyword evidence="2" id="KW-0677">Repeat</keyword>
<dbReference type="EMBL" id="KQ001657">
    <property type="protein sequence ID" value="KJP88859.1"/>
    <property type="molecule type" value="Genomic_DNA"/>
</dbReference>
<dbReference type="Gene3D" id="3.80.10.10">
    <property type="entry name" value="Ribonuclease Inhibitor"/>
    <property type="match status" value="2"/>
</dbReference>
<dbReference type="AlphaFoldDB" id="A0A0D9QP76"/>
<evidence type="ECO:0000313" key="3">
    <source>
        <dbReference type="EMBL" id="KJP88859.1"/>
    </source>
</evidence>
<dbReference type="SMART" id="SM00365">
    <property type="entry name" value="LRR_SD22"/>
    <property type="match status" value="5"/>
</dbReference>
<evidence type="ECO:0000256" key="1">
    <source>
        <dbReference type="ARBA" id="ARBA00022614"/>
    </source>
</evidence>
<organism evidence="3 4">
    <name type="scientific">Plasmodium fragile</name>
    <dbReference type="NCBI Taxonomy" id="5857"/>
    <lineage>
        <taxon>Eukaryota</taxon>
        <taxon>Sar</taxon>
        <taxon>Alveolata</taxon>
        <taxon>Apicomplexa</taxon>
        <taxon>Aconoidasida</taxon>
        <taxon>Haemosporida</taxon>
        <taxon>Plasmodiidae</taxon>
        <taxon>Plasmodium</taxon>
        <taxon>Plasmodium (Plasmodium)</taxon>
    </lineage>
</organism>
<evidence type="ECO:0008006" key="5">
    <source>
        <dbReference type="Google" id="ProtNLM"/>
    </source>
</evidence>
<dbReference type="InterPro" id="IPR025875">
    <property type="entry name" value="Leu-rich_rpt_4"/>
</dbReference>
<keyword evidence="4" id="KW-1185">Reference proteome</keyword>
<keyword evidence="1" id="KW-0433">Leucine-rich repeat</keyword>
<dbReference type="InterPro" id="IPR050576">
    <property type="entry name" value="Cilia_flagella_integrity"/>
</dbReference>
<dbReference type="SUPFAM" id="SSF52075">
    <property type="entry name" value="Outer arm dynein light chain 1"/>
    <property type="match status" value="1"/>
</dbReference>
<gene>
    <name evidence="3" type="ORF">AK88_01549</name>
</gene>
<dbReference type="GeneID" id="24266863"/>
<accession>A0A0D9QP76</accession>
<dbReference type="InterPro" id="IPR001611">
    <property type="entry name" value="Leu-rich_rpt"/>
</dbReference>
<reference evidence="3 4" key="1">
    <citation type="submission" date="2014-03" db="EMBL/GenBank/DDBJ databases">
        <title>The Genome Sequence of Plasmodium fragile nilgiri.</title>
        <authorList>
            <consortium name="The Broad Institute Genomics Platform"/>
            <consortium name="The Broad Institute Genome Sequencing Center for Infectious Disease"/>
            <person name="Neafsey D."/>
            <person name="Duraisingh M."/>
            <person name="Young S.K."/>
            <person name="Zeng Q."/>
            <person name="Gargeya S."/>
            <person name="Abouelleil A."/>
            <person name="Alvarado L."/>
            <person name="Chapman S.B."/>
            <person name="Gainer-Dewar J."/>
            <person name="Goldberg J."/>
            <person name="Griggs A."/>
            <person name="Gujja S."/>
            <person name="Hansen M."/>
            <person name="Howarth C."/>
            <person name="Imamovic A."/>
            <person name="Larimer J."/>
            <person name="Pearson M."/>
            <person name="Poon T.W."/>
            <person name="Priest M."/>
            <person name="Roberts A."/>
            <person name="Saif S."/>
            <person name="Shea T."/>
            <person name="Sykes S."/>
            <person name="Wortman J."/>
            <person name="Nusbaum C."/>
            <person name="Birren B."/>
        </authorList>
    </citation>
    <scope>NUCLEOTIDE SEQUENCE [LARGE SCALE GENOMIC DNA]</scope>
    <source>
        <strain evidence="4">nilgiri</strain>
    </source>
</reference>
<dbReference type="VEuPathDB" id="PlasmoDB:AK88_01549"/>
<dbReference type="OrthoDB" id="1904536at2759"/>
<dbReference type="PROSITE" id="PS51450">
    <property type="entry name" value="LRR"/>
    <property type="match status" value="4"/>
</dbReference>
<evidence type="ECO:0000313" key="4">
    <source>
        <dbReference type="Proteomes" id="UP000054561"/>
    </source>
</evidence>
<dbReference type="RefSeq" id="XP_012334607.1">
    <property type="nucleotide sequence ID" value="XM_012479184.1"/>
</dbReference>
<proteinExistence type="predicted"/>
<sequence length="360" mass="41090">MEEEEVVGAAHGAEKLMTYEEVKKICRESNLYETDELNEVLYLHMKGFHNIGGLASFANLKCLFLNNNCIKEIQNLGALVNLRALYLQNNDISSIQNLECTSLVILNLSHNRIRRLENLGHLKGLQTLNVSHNLLEQIEDIAEVAKLQNLSHLDLSDNHLNFHDGIDSDRLKEFVHNVEEEEAGGASSGILHHLGEEDKEAMRPDEATTHGTATPLDEFLHLREDSPEDACKKESPQRVKYHQNIAPMDQLTRKKISFLCQLIILLRQLGKLRTLLVKNNPFVSKIRHASRYLVANVPNLIFLDDKKIKKEDVCLARIFLQRGPAQEMELKKIFEKRKLDKYKNLTEKFHAFLMAQSGGS</sequence>
<dbReference type="OMA" id="KEDVCLA"/>